<dbReference type="GO" id="GO:0015074">
    <property type="term" value="P:DNA integration"/>
    <property type="evidence" value="ECO:0007669"/>
    <property type="project" value="InterPro"/>
</dbReference>
<reference evidence="3 4" key="1">
    <citation type="submission" date="2015-09" db="EMBL/GenBank/DDBJ databases">
        <title>Trachymyrmex cornetzi WGS genome.</title>
        <authorList>
            <person name="Nygaard S."/>
            <person name="Hu H."/>
            <person name="Boomsma J."/>
            <person name="Zhang G."/>
        </authorList>
    </citation>
    <scope>NUCLEOTIDE SEQUENCE [LARGE SCALE GENOMIC DNA]</scope>
    <source>
        <strain evidence="3">Tcor2-1</strain>
        <tissue evidence="3">Whole body</tissue>
    </source>
</reference>
<dbReference type="STRING" id="471704.A0A151JB95"/>
<dbReference type="InterPro" id="IPR002104">
    <property type="entry name" value="Integrase_catalytic"/>
</dbReference>
<keyword evidence="1" id="KW-0233">DNA recombination</keyword>
<gene>
    <name evidence="3" type="ORF">ALC57_05220</name>
</gene>
<name>A0A151JB95_9HYME</name>
<dbReference type="Proteomes" id="UP000078492">
    <property type="component" value="Unassembled WGS sequence"/>
</dbReference>
<accession>A0A151JB95</accession>
<feature type="domain" description="Tyr recombinase" evidence="2">
    <location>
        <begin position="43"/>
        <end position="140"/>
    </location>
</feature>
<dbReference type="AlphaFoldDB" id="A0A151JB95"/>
<dbReference type="SUPFAM" id="SSF56349">
    <property type="entry name" value="DNA breaking-rejoining enzymes"/>
    <property type="match status" value="1"/>
</dbReference>
<organism evidence="3 4">
    <name type="scientific">Trachymyrmex cornetzi</name>
    <dbReference type="NCBI Taxonomy" id="471704"/>
    <lineage>
        <taxon>Eukaryota</taxon>
        <taxon>Metazoa</taxon>
        <taxon>Ecdysozoa</taxon>
        <taxon>Arthropoda</taxon>
        <taxon>Hexapoda</taxon>
        <taxon>Insecta</taxon>
        <taxon>Pterygota</taxon>
        <taxon>Neoptera</taxon>
        <taxon>Endopterygota</taxon>
        <taxon>Hymenoptera</taxon>
        <taxon>Apocrita</taxon>
        <taxon>Aculeata</taxon>
        <taxon>Formicoidea</taxon>
        <taxon>Formicidae</taxon>
        <taxon>Myrmicinae</taxon>
        <taxon>Trachymyrmex</taxon>
    </lineage>
</organism>
<dbReference type="EMBL" id="KQ979164">
    <property type="protein sequence ID" value="KYN22386.1"/>
    <property type="molecule type" value="Genomic_DNA"/>
</dbReference>
<dbReference type="Gene3D" id="1.10.443.10">
    <property type="entry name" value="Intergrase catalytic core"/>
    <property type="match status" value="1"/>
</dbReference>
<evidence type="ECO:0000313" key="3">
    <source>
        <dbReference type="EMBL" id="KYN22386.1"/>
    </source>
</evidence>
<protein>
    <recommendedName>
        <fullName evidence="2">Tyr recombinase domain-containing protein</fullName>
    </recommendedName>
</protein>
<dbReference type="InterPro" id="IPR011010">
    <property type="entry name" value="DNA_brk_join_enz"/>
</dbReference>
<proteinExistence type="predicted"/>
<evidence type="ECO:0000259" key="2">
    <source>
        <dbReference type="Pfam" id="PF00589"/>
    </source>
</evidence>
<dbReference type="Pfam" id="PF00589">
    <property type="entry name" value="Phage_integrase"/>
    <property type="match status" value="1"/>
</dbReference>
<dbReference type="InterPro" id="IPR013762">
    <property type="entry name" value="Integrase-like_cat_sf"/>
</dbReference>
<dbReference type="GO" id="GO:0006310">
    <property type="term" value="P:DNA recombination"/>
    <property type="evidence" value="ECO:0007669"/>
    <property type="project" value="UniProtKB-KW"/>
</dbReference>
<evidence type="ECO:0000313" key="4">
    <source>
        <dbReference type="Proteomes" id="UP000078492"/>
    </source>
</evidence>
<keyword evidence="4" id="KW-1185">Reference proteome</keyword>
<evidence type="ECO:0000256" key="1">
    <source>
        <dbReference type="ARBA" id="ARBA00023172"/>
    </source>
</evidence>
<dbReference type="PANTHER" id="PTHR35617">
    <property type="entry name" value="PHAGE_INTEGRASE DOMAIN-CONTAINING PROTEIN"/>
    <property type="match status" value="1"/>
</dbReference>
<dbReference type="PANTHER" id="PTHR35617:SF3">
    <property type="entry name" value="CORE-BINDING (CB) DOMAIN-CONTAINING PROTEIN"/>
    <property type="match status" value="1"/>
</dbReference>
<sequence>MTPETIKISIASLSDSSLRQYDSALKKPNLILPFFPNDPSICAASAVETYTERTKHLRTDKYELFISWKKPHRSITTQSLSRWIKDTLQESGMNTSIFTAYSTRHAATSAAKRKGVNIDLIRKTASWSSSSQTFARYARFARLRSPNRRRSHYLR</sequence>
<dbReference type="GO" id="GO:0003677">
    <property type="term" value="F:DNA binding"/>
    <property type="evidence" value="ECO:0007669"/>
    <property type="project" value="InterPro"/>
</dbReference>